<dbReference type="PROSITE" id="PS51257">
    <property type="entry name" value="PROKAR_LIPOPROTEIN"/>
    <property type="match status" value="1"/>
</dbReference>
<feature type="region of interest" description="Disordered" evidence="1">
    <location>
        <begin position="25"/>
        <end position="55"/>
    </location>
</feature>
<keyword evidence="2" id="KW-0732">Signal</keyword>
<reference evidence="3 4" key="1">
    <citation type="submission" date="2016-08" db="EMBL/GenBank/DDBJ databases">
        <authorList>
            <person name="Seilhamer J.J."/>
        </authorList>
    </citation>
    <scope>NUCLEOTIDE SEQUENCE [LARGE SCALE GENOMIC DNA]</scope>
    <source>
        <strain evidence="3 4">VC14762</strain>
    </source>
</reference>
<feature type="signal peptide" evidence="2">
    <location>
        <begin position="1"/>
        <end position="20"/>
    </location>
</feature>
<organism evidence="3 4">
    <name type="scientific">Burkholderia cenocepacia</name>
    <dbReference type="NCBI Taxonomy" id="95486"/>
    <lineage>
        <taxon>Bacteria</taxon>
        <taxon>Pseudomonadati</taxon>
        <taxon>Pseudomonadota</taxon>
        <taxon>Betaproteobacteria</taxon>
        <taxon>Burkholderiales</taxon>
        <taxon>Burkholderiaceae</taxon>
        <taxon>Burkholderia</taxon>
        <taxon>Burkholderia cepacia complex</taxon>
    </lineage>
</organism>
<dbReference type="RefSeq" id="WP_006484170.1">
    <property type="nucleotide sequence ID" value="NZ_CADETK010000012.1"/>
</dbReference>
<name>A0A1D2PKX6_9BURK</name>
<comment type="caution">
    <text evidence="3">The sequence shown here is derived from an EMBL/GenBank/DDBJ whole genome shotgun (WGS) entry which is preliminary data.</text>
</comment>
<accession>A0A1D2PKX6</accession>
<protein>
    <submittedName>
        <fullName evidence="3">Uncharacterized protein</fullName>
    </submittedName>
</protein>
<evidence type="ECO:0000256" key="1">
    <source>
        <dbReference type="SAM" id="MobiDB-lite"/>
    </source>
</evidence>
<dbReference type="Proteomes" id="UP000188543">
    <property type="component" value="Unassembled WGS sequence"/>
</dbReference>
<dbReference type="OrthoDB" id="9035866at2"/>
<dbReference type="AlphaFoldDB" id="A0A1D2PKX6"/>
<feature type="compositionally biased region" description="Low complexity" evidence="1">
    <location>
        <begin position="34"/>
        <end position="44"/>
    </location>
</feature>
<evidence type="ECO:0000313" key="4">
    <source>
        <dbReference type="Proteomes" id="UP000188543"/>
    </source>
</evidence>
<gene>
    <name evidence="3" type="ORF">A8E72_01345</name>
</gene>
<proteinExistence type="predicted"/>
<dbReference type="EMBL" id="MUTJ01000010">
    <property type="protein sequence ID" value="ONU92950.1"/>
    <property type="molecule type" value="Genomic_DNA"/>
</dbReference>
<evidence type="ECO:0000313" key="3">
    <source>
        <dbReference type="EMBL" id="ONU92950.1"/>
    </source>
</evidence>
<feature type="chain" id="PRO_5014539399" evidence="2">
    <location>
        <begin position="21"/>
        <end position="82"/>
    </location>
</feature>
<evidence type="ECO:0000256" key="2">
    <source>
        <dbReference type="SAM" id="SignalP"/>
    </source>
</evidence>
<sequence length="82" mass="8031">MTLSRSAIVPLAVALCLALAACQTASGPAPVQPSPETASATVPASSPPAAPIRGIGVAPHLAGQSHWAMGQCTTNGTVKVCN</sequence>